<dbReference type="Pfam" id="PF17921">
    <property type="entry name" value="Integrase_H2C2"/>
    <property type="match status" value="1"/>
</dbReference>
<comment type="caution">
    <text evidence="2">The sequence shown here is derived from an EMBL/GenBank/DDBJ whole genome shotgun (WGS) entry which is preliminary data.</text>
</comment>
<dbReference type="PANTHER" id="PTHR47331:SF4">
    <property type="entry name" value="PEPTIDASE S1 DOMAIN-CONTAINING PROTEIN"/>
    <property type="match status" value="1"/>
</dbReference>
<dbReference type="EMBL" id="CAJVCH010113312">
    <property type="protein sequence ID" value="CAG7724746.1"/>
    <property type="molecule type" value="Genomic_DNA"/>
</dbReference>
<feature type="domain" description="Integrase zinc-binding" evidence="1">
    <location>
        <begin position="547"/>
        <end position="597"/>
    </location>
</feature>
<keyword evidence="3" id="KW-1185">Reference proteome</keyword>
<dbReference type="InterPro" id="IPR041588">
    <property type="entry name" value="Integrase_H2C2"/>
</dbReference>
<protein>
    <recommendedName>
        <fullName evidence="1">Integrase zinc-binding domain-containing protein</fullName>
    </recommendedName>
</protein>
<sequence length="678" mass="77491">MYRQILVHPEDTPYQRILWRESQDNPILDFELLTVTYGTSSAPYLATRTLQQLAQDEKSGHPIASQVLMNDFYVDDLLSGARTPDEAIHLKRDLTQLLNRGGFNIRKWASNDNTVVMSNFDEDNQETTPVTFGTDDHVMTLGLRWLPVTDVFTFKVKVPKKKFPTKRHILSEIAKVYDPLGWLTPTTIKAKILLQSLWKLKLSWDDFVPEKIEREWFNYQQQLSSLEKVRIPRCCDLKGESHFELHGFCDSSESAYAAVVYVRTLENSPQVTIVAAKSKVAPIKQITLPRLELCGAVLLVKLLKLVLSSLPVKPMETRCWTDSTVVLAWLSSSPSRWTTFIANRVSEIQNDFPRDRWNHVKSQDNPADCASRGVFPSELHSLTIWWSGPTWLADRKLLIDSTMSDQPDTNLEQRRVVLSHLATAEDLSLVERYSSWTTLLRVTALLKRFTHNTRKVNKHTKIIGVIDPSELRNAMHAWIKILQQHHFAMEIEDLQQGRQLSKKSHLITLAPFIDQSGVLRVGGRLHASRLPPEKKFPILIPSKGPITQLIVRSEHFKLLHAGPQLLLASLSQRYWILRGRDVCKRICHSCVTCVRIRANTQTQMMGSLPSSRINPRRAFLHTGVDFAGPYLMRVLKGRGHKQFKAYIAIFICFTTRAIHLDLVSDLTTVHGMPGEIRI</sequence>
<gene>
    <name evidence="2" type="ORF">AFUS01_LOCUS13746</name>
</gene>
<dbReference type="InterPro" id="IPR008042">
    <property type="entry name" value="Retrotrans_Pao"/>
</dbReference>
<evidence type="ECO:0000313" key="3">
    <source>
        <dbReference type="Proteomes" id="UP000708208"/>
    </source>
</evidence>
<organism evidence="2 3">
    <name type="scientific">Allacma fusca</name>
    <dbReference type="NCBI Taxonomy" id="39272"/>
    <lineage>
        <taxon>Eukaryota</taxon>
        <taxon>Metazoa</taxon>
        <taxon>Ecdysozoa</taxon>
        <taxon>Arthropoda</taxon>
        <taxon>Hexapoda</taxon>
        <taxon>Collembola</taxon>
        <taxon>Symphypleona</taxon>
        <taxon>Sminthuridae</taxon>
        <taxon>Allacma</taxon>
    </lineage>
</organism>
<dbReference type="Proteomes" id="UP000708208">
    <property type="component" value="Unassembled WGS sequence"/>
</dbReference>
<evidence type="ECO:0000259" key="1">
    <source>
        <dbReference type="Pfam" id="PF17921"/>
    </source>
</evidence>
<reference evidence="2" key="1">
    <citation type="submission" date="2021-06" db="EMBL/GenBank/DDBJ databases">
        <authorList>
            <person name="Hodson N. C."/>
            <person name="Mongue J. A."/>
            <person name="Jaron S. K."/>
        </authorList>
    </citation>
    <scope>NUCLEOTIDE SEQUENCE</scope>
</reference>
<dbReference type="Pfam" id="PF05380">
    <property type="entry name" value="Peptidase_A17"/>
    <property type="match status" value="1"/>
</dbReference>
<proteinExistence type="predicted"/>
<name>A0A8J2JUJ9_9HEXA</name>
<accession>A0A8J2JUJ9</accession>
<dbReference type="OrthoDB" id="8065733at2759"/>
<dbReference type="PANTHER" id="PTHR47331">
    <property type="entry name" value="PHD-TYPE DOMAIN-CONTAINING PROTEIN"/>
    <property type="match status" value="1"/>
</dbReference>
<dbReference type="AlphaFoldDB" id="A0A8J2JUJ9"/>
<evidence type="ECO:0000313" key="2">
    <source>
        <dbReference type="EMBL" id="CAG7724746.1"/>
    </source>
</evidence>